<feature type="binding site" evidence="13">
    <location>
        <position position="402"/>
    </location>
    <ligand>
        <name>L-glutamate</name>
        <dbReference type="ChEBI" id="CHEBI:29985"/>
    </ligand>
</feature>
<evidence type="ECO:0000313" key="19">
    <source>
        <dbReference type="EMBL" id="KAI1725677.1"/>
    </source>
</evidence>
<gene>
    <name evidence="19" type="ORF">DdX_02352</name>
</gene>
<evidence type="ECO:0000256" key="13">
    <source>
        <dbReference type="PIRSR" id="PIRSR601508-1"/>
    </source>
</evidence>
<evidence type="ECO:0000256" key="5">
    <source>
        <dbReference type="ARBA" id="ARBA00022692"/>
    </source>
</evidence>
<feature type="transmembrane region" description="Helical" evidence="16">
    <location>
        <begin position="445"/>
        <end position="465"/>
    </location>
</feature>
<evidence type="ECO:0000256" key="9">
    <source>
        <dbReference type="ARBA" id="ARBA00023170"/>
    </source>
</evidence>
<feature type="site" description="Interaction with the cone snail toxin Con-ikot-ikot" evidence="14">
    <location>
        <position position="578"/>
    </location>
</feature>
<dbReference type="Gene3D" id="1.10.287.70">
    <property type="match status" value="1"/>
</dbReference>
<evidence type="ECO:0000256" key="14">
    <source>
        <dbReference type="PIRSR" id="PIRSR601508-2"/>
    </source>
</evidence>
<dbReference type="AlphaFoldDB" id="A0AAD4NHG0"/>
<keyword evidence="6 16" id="KW-1133">Transmembrane helix</keyword>
<dbReference type="FunFam" id="1.10.287.70:FF:000080">
    <property type="entry name" value="Glutamate receptor ionotropic, kainate"/>
    <property type="match status" value="1"/>
</dbReference>
<sequence>MVDSTDVGITDNYIVMVPSFVVFDNILFEVINQLNITSKITVVYDKFFSEIMHLEKFALIIPFIGETVLYYWRRPFEQLPVNVEFVAAVTDEASIRAHFNELALKSNHIFFAAATLIVESYLAAAVGHFEAKAFDTCVVFSKDTYSFRCEECQSVNAFWIRMLPTSRVEMLREFAEFIKKEELDIDMNFKIMTYNEPKISYSIDVMSVAYEYLATYDSSLALLTNRKVIIGDEDPDTKNITAVTLKRLMKRRLEYEFGSYERHYGYTYYQHVPAGIFKIDRRISEPEVNYHKYVGNWTLNDGIIPQYYSLGEDVRRINHYRIVTILQEPFVQWTKNKKTGELVFEGYCIDLLNFVQEDLNFEYSIYLVEDNRIGSADDNGNWDGMIKELVVGTAEIAVGPISVLAERENDIDFTVPFYDLVGTAILMKRTDAEYSLFKFLKVLEWPVWVCIFAAYLFTSVLLWVFDKYSPYSYTNNKDKYVSEAEKREFTLKECLWFCMTSLTPQGGGEAPRNVSGRLVAATWWLFGFIIIASYTANLAAFLTVSRMETSISSLDDLARQYKVEYAPTKGGATETYFRRMAEIEEQFYTIWKTMSLNESMDPRDRAKLAVWDYPVADKFTNMWRFMQESKFPRTVEEGINRVLNSDKGFALIADAMKIKYAILTNCKLQQIGQEFSRRPYAIAVQTGHPLKDSISTSILKLLNERKLETLKEKWWQQNPKRKECPNLEDDSTGIKLQNIGGVFIVILAGIAVSMVILIFEYLYYTQKITLPGLKKAKDTRRASRANGRKNEREIPSIRNGSIYHYTNTAFSHI</sequence>
<evidence type="ECO:0000313" key="20">
    <source>
        <dbReference type="Proteomes" id="UP001201812"/>
    </source>
</evidence>
<dbReference type="SMART" id="SM00918">
    <property type="entry name" value="Lig_chan-Glu_bd"/>
    <property type="match status" value="1"/>
</dbReference>
<organism evidence="19 20">
    <name type="scientific">Ditylenchus destructor</name>
    <dbReference type="NCBI Taxonomy" id="166010"/>
    <lineage>
        <taxon>Eukaryota</taxon>
        <taxon>Metazoa</taxon>
        <taxon>Ecdysozoa</taxon>
        <taxon>Nematoda</taxon>
        <taxon>Chromadorea</taxon>
        <taxon>Rhabditida</taxon>
        <taxon>Tylenchina</taxon>
        <taxon>Tylenchomorpha</taxon>
        <taxon>Sphaerularioidea</taxon>
        <taxon>Anguinidae</taxon>
        <taxon>Anguininae</taxon>
        <taxon>Ditylenchus</taxon>
    </lineage>
</organism>
<dbReference type="EMBL" id="JAKKPZ010000002">
    <property type="protein sequence ID" value="KAI1725677.1"/>
    <property type="molecule type" value="Genomic_DNA"/>
</dbReference>
<proteinExistence type="inferred from homology"/>
<evidence type="ECO:0000259" key="17">
    <source>
        <dbReference type="SMART" id="SM00079"/>
    </source>
</evidence>
<feature type="domain" description="Ionotropic glutamate receptor C-terminal" evidence="17">
    <location>
        <begin position="319"/>
        <end position="717"/>
    </location>
</feature>
<keyword evidence="15" id="KW-1015">Disulfide bond</keyword>
<dbReference type="PANTHER" id="PTHR18966">
    <property type="entry name" value="IONOTROPIC GLUTAMATE RECEPTOR"/>
    <property type="match status" value="1"/>
</dbReference>
<keyword evidence="11" id="KW-1071">Ligand-gated ion channel</keyword>
<evidence type="ECO:0000256" key="7">
    <source>
        <dbReference type="ARBA" id="ARBA00023065"/>
    </source>
</evidence>
<feature type="site" description="Interaction with the cone snail toxin Con-ikot-ikot" evidence="14">
    <location>
        <position position="700"/>
    </location>
</feature>
<dbReference type="InterPro" id="IPR019594">
    <property type="entry name" value="Glu/Gly-bd"/>
</dbReference>
<dbReference type="CDD" id="cd13717">
    <property type="entry name" value="PBP2_iGluR_putative"/>
    <property type="match status" value="1"/>
</dbReference>
<dbReference type="FunFam" id="3.40.190.10:FF:000024">
    <property type="entry name" value="Glutamate receptor, ionotropic, delta 1"/>
    <property type="match status" value="1"/>
</dbReference>
<keyword evidence="10" id="KW-0325">Glycoprotein</keyword>
<comment type="caution">
    <text evidence="19">The sequence shown here is derived from an EMBL/GenBank/DDBJ whole genome shotgun (WGS) entry which is preliminary data.</text>
</comment>
<dbReference type="SUPFAM" id="SSF81324">
    <property type="entry name" value="Voltage-gated potassium channels"/>
    <property type="match status" value="1"/>
</dbReference>
<keyword evidence="12" id="KW-0407">Ion channel</keyword>
<reference evidence="19" key="1">
    <citation type="submission" date="2022-01" db="EMBL/GenBank/DDBJ databases">
        <title>Genome Sequence Resource for Two Populations of Ditylenchus destructor, the Migratory Endoparasitic Phytonematode.</title>
        <authorList>
            <person name="Zhang H."/>
            <person name="Lin R."/>
            <person name="Xie B."/>
        </authorList>
    </citation>
    <scope>NUCLEOTIDE SEQUENCE</scope>
    <source>
        <strain evidence="19">BazhouSP</strain>
    </source>
</reference>
<protein>
    <submittedName>
        <fullName evidence="19">Ligand-gated ion channel domain-containing protein</fullName>
    </submittedName>
</protein>
<keyword evidence="4" id="KW-1003">Cell membrane</keyword>
<feature type="disulfide bond" evidence="15">
    <location>
        <begin position="666"/>
        <end position="724"/>
    </location>
</feature>
<evidence type="ECO:0000256" key="6">
    <source>
        <dbReference type="ARBA" id="ARBA00022989"/>
    </source>
</evidence>
<comment type="subcellular location">
    <subcellularLocation>
        <location evidence="1">Cell membrane</location>
        <topology evidence="1">Multi-pass membrane protein</topology>
    </subcellularLocation>
</comment>
<dbReference type="PRINTS" id="PR00177">
    <property type="entry name" value="NMDARECEPTOR"/>
</dbReference>
<evidence type="ECO:0000256" key="8">
    <source>
        <dbReference type="ARBA" id="ARBA00023136"/>
    </source>
</evidence>
<dbReference type="Pfam" id="PF10613">
    <property type="entry name" value="Lig_chan-Glu_bd"/>
    <property type="match status" value="1"/>
</dbReference>
<feature type="transmembrane region" description="Helical" evidence="16">
    <location>
        <begin position="742"/>
        <end position="764"/>
    </location>
</feature>
<feature type="binding site" evidence="13">
    <location>
        <position position="654"/>
    </location>
    <ligand>
        <name>L-glutamate</name>
        <dbReference type="ChEBI" id="CHEBI:29985"/>
    </ligand>
</feature>
<evidence type="ECO:0000256" key="10">
    <source>
        <dbReference type="ARBA" id="ARBA00023180"/>
    </source>
</evidence>
<feature type="transmembrane region" description="Helical" evidence="16">
    <location>
        <begin position="521"/>
        <end position="544"/>
    </location>
</feature>
<evidence type="ECO:0000256" key="2">
    <source>
        <dbReference type="ARBA" id="ARBA00008685"/>
    </source>
</evidence>
<evidence type="ECO:0000256" key="11">
    <source>
        <dbReference type="ARBA" id="ARBA00023286"/>
    </source>
</evidence>
<dbReference type="InterPro" id="IPR015683">
    <property type="entry name" value="Ionotropic_Glu_rcpt"/>
</dbReference>
<keyword evidence="20" id="KW-1185">Reference proteome</keyword>
<dbReference type="GO" id="GO:0005886">
    <property type="term" value="C:plasma membrane"/>
    <property type="evidence" value="ECO:0007669"/>
    <property type="project" value="UniProtKB-SubCell"/>
</dbReference>
<keyword evidence="7" id="KW-0406">Ion transport</keyword>
<dbReference type="InterPro" id="IPR001320">
    <property type="entry name" value="Iontro_rcpt_C"/>
</dbReference>
<keyword evidence="5 16" id="KW-0812">Transmembrane</keyword>
<evidence type="ECO:0000256" key="16">
    <source>
        <dbReference type="SAM" id="Phobius"/>
    </source>
</evidence>
<dbReference type="GO" id="GO:0015276">
    <property type="term" value="F:ligand-gated monoatomic ion channel activity"/>
    <property type="evidence" value="ECO:0007669"/>
    <property type="project" value="InterPro"/>
</dbReference>
<feature type="site" description="Crucial to convey clamshell closure to channel opening" evidence="14">
    <location>
        <position position="551"/>
    </location>
</feature>
<evidence type="ECO:0000256" key="15">
    <source>
        <dbReference type="PIRSR" id="PIRSR601508-3"/>
    </source>
</evidence>
<dbReference type="Pfam" id="PF00060">
    <property type="entry name" value="Lig_chan"/>
    <property type="match status" value="1"/>
</dbReference>
<evidence type="ECO:0000259" key="18">
    <source>
        <dbReference type="SMART" id="SM00918"/>
    </source>
</evidence>
<dbReference type="FunFam" id="3.40.190.10:FF:000160">
    <property type="entry name" value="GLutamate Receptor family (AMPA)"/>
    <property type="match status" value="1"/>
</dbReference>
<dbReference type="InterPro" id="IPR001508">
    <property type="entry name" value="Iono_Glu_rcpt_met"/>
</dbReference>
<dbReference type="GO" id="GO:0038023">
    <property type="term" value="F:signaling receptor activity"/>
    <property type="evidence" value="ECO:0007669"/>
    <property type="project" value="InterPro"/>
</dbReference>
<evidence type="ECO:0000256" key="1">
    <source>
        <dbReference type="ARBA" id="ARBA00004651"/>
    </source>
</evidence>
<dbReference type="Gene3D" id="3.40.190.10">
    <property type="entry name" value="Periplasmic binding protein-like II"/>
    <property type="match status" value="2"/>
</dbReference>
<evidence type="ECO:0000256" key="12">
    <source>
        <dbReference type="ARBA" id="ARBA00023303"/>
    </source>
</evidence>
<feature type="binding site" evidence="13">
    <location>
        <position position="573"/>
    </location>
    <ligand>
        <name>L-glutamate</name>
        <dbReference type="ChEBI" id="CHEBI:29985"/>
    </ligand>
</feature>
<evidence type="ECO:0000256" key="3">
    <source>
        <dbReference type="ARBA" id="ARBA00022448"/>
    </source>
</evidence>
<dbReference type="SMART" id="SM00079">
    <property type="entry name" value="PBPe"/>
    <property type="match status" value="1"/>
</dbReference>
<feature type="domain" description="Ionotropic glutamate receptor L-glutamate and glycine-binding" evidence="18">
    <location>
        <begin position="329"/>
        <end position="391"/>
    </location>
</feature>
<keyword evidence="3" id="KW-0813">Transport</keyword>
<dbReference type="SUPFAM" id="SSF53850">
    <property type="entry name" value="Periplasmic binding protein-like II"/>
    <property type="match status" value="1"/>
</dbReference>
<feature type="binding site" evidence="13">
    <location>
        <position position="400"/>
    </location>
    <ligand>
        <name>L-glutamate</name>
        <dbReference type="ChEBI" id="CHEBI:29985"/>
    </ligand>
</feature>
<feature type="binding site" evidence="13">
    <location>
        <position position="407"/>
    </location>
    <ligand>
        <name>L-glutamate</name>
        <dbReference type="ChEBI" id="CHEBI:29985"/>
    </ligand>
</feature>
<name>A0AAD4NHG0_9BILA</name>
<comment type="similarity">
    <text evidence="2">Belongs to the glutamate-gated ion channel (TC 1.A.10.1) family.</text>
</comment>
<accession>A0AAD4NHG0</accession>
<dbReference type="Proteomes" id="UP001201812">
    <property type="component" value="Unassembled WGS sequence"/>
</dbReference>
<keyword evidence="9" id="KW-0675">Receptor</keyword>
<evidence type="ECO:0000256" key="4">
    <source>
        <dbReference type="ARBA" id="ARBA00022475"/>
    </source>
</evidence>
<keyword evidence="8 16" id="KW-0472">Membrane</keyword>